<organism evidence="1 2">
    <name type="scientific">Helianthus annuus</name>
    <name type="common">Common sunflower</name>
    <dbReference type="NCBI Taxonomy" id="4232"/>
    <lineage>
        <taxon>Eukaryota</taxon>
        <taxon>Viridiplantae</taxon>
        <taxon>Streptophyta</taxon>
        <taxon>Embryophyta</taxon>
        <taxon>Tracheophyta</taxon>
        <taxon>Spermatophyta</taxon>
        <taxon>Magnoliopsida</taxon>
        <taxon>eudicotyledons</taxon>
        <taxon>Gunneridae</taxon>
        <taxon>Pentapetalae</taxon>
        <taxon>asterids</taxon>
        <taxon>campanulids</taxon>
        <taxon>Asterales</taxon>
        <taxon>Asteraceae</taxon>
        <taxon>Asteroideae</taxon>
        <taxon>Heliantheae alliance</taxon>
        <taxon>Heliantheae</taxon>
        <taxon>Helianthus</taxon>
    </lineage>
</organism>
<reference evidence="1" key="2">
    <citation type="submission" date="2020-06" db="EMBL/GenBank/DDBJ databases">
        <title>Helianthus annuus Genome sequencing and assembly Release 2.</title>
        <authorList>
            <person name="Gouzy J."/>
            <person name="Langlade N."/>
            <person name="Munos S."/>
        </authorList>
    </citation>
    <scope>NUCLEOTIDE SEQUENCE</scope>
    <source>
        <tissue evidence="1">Leaves</tissue>
    </source>
</reference>
<dbReference type="AlphaFoldDB" id="A0A9K3MVV6"/>
<evidence type="ECO:0000313" key="2">
    <source>
        <dbReference type="Proteomes" id="UP000215914"/>
    </source>
</evidence>
<sequence length="53" mass="6087">MIHRDVHNTSILSKRFITTTTRHPITSTITIAISTVDLHHHNQRSLTGTLWPE</sequence>
<gene>
    <name evidence="1" type="ORF">HanXRQr2_Chr12g0539481</name>
</gene>
<evidence type="ECO:0000313" key="1">
    <source>
        <dbReference type="EMBL" id="KAF5777757.1"/>
    </source>
</evidence>
<accession>A0A9K3MVV6</accession>
<comment type="caution">
    <text evidence="1">The sequence shown here is derived from an EMBL/GenBank/DDBJ whole genome shotgun (WGS) entry which is preliminary data.</text>
</comment>
<dbReference type="Gramene" id="mRNA:HanXRQr2_Chr12g0539481">
    <property type="protein sequence ID" value="CDS:HanXRQr2_Chr12g0539481.1"/>
    <property type="gene ID" value="HanXRQr2_Chr12g0539481"/>
</dbReference>
<dbReference type="EMBL" id="MNCJ02000327">
    <property type="protein sequence ID" value="KAF5777757.1"/>
    <property type="molecule type" value="Genomic_DNA"/>
</dbReference>
<protein>
    <submittedName>
        <fullName evidence="1">Uncharacterized protein</fullName>
    </submittedName>
</protein>
<reference evidence="1" key="1">
    <citation type="journal article" date="2017" name="Nature">
        <title>The sunflower genome provides insights into oil metabolism, flowering and Asterid evolution.</title>
        <authorList>
            <person name="Badouin H."/>
            <person name="Gouzy J."/>
            <person name="Grassa C.J."/>
            <person name="Murat F."/>
            <person name="Staton S.E."/>
            <person name="Cottret L."/>
            <person name="Lelandais-Briere C."/>
            <person name="Owens G.L."/>
            <person name="Carrere S."/>
            <person name="Mayjonade B."/>
            <person name="Legrand L."/>
            <person name="Gill N."/>
            <person name="Kane N.C."/>
            <person name="Bowers J.E."/>
            <person name="Hubner S."/>
            <person name="Bellec A."/>
            <person name="Berard A."/>
            <person name="Berges H."/>
            <person name="Blanchet N."/>
            <person name="Boniface M.C."/>
            <person name="Brunel D."/>
            <person name="Catrice O."/>
            <person name="Chaidir N."/>
            <person name="Claudel C."/>
            <person name="Donnadieu C."/>
            <person name="Faraut T."/>
            <person name="Fievet G."/>
            <person name="Helmstetter N."/>
            <person name="King M."/>
            <person name="Knapp S.J."/>
            <person name="Lai Z."/>
            <person name="Le Paslier M.C."/>
            <person name="Lippi Y."/>
            <person name="Lorenzon L."/>
            <person name="Mandel J.R."/>
            <person name="Marage G."/>
            <person name="Marchand G."/>
            <person name="Marquand E."/>
            <person name="Bret-Mestries E."/>
            <person name="Morien E."/>
            <person name="Nambeesan S."/>
            <person name="Nguyen T."/>
            <person name="Pegot-Espagnet P."/>
            <person name="Pouilly N."/>
            <person name="Raftis F."/>
            <person name="Sallet E."/>
            <person name="Schiex T."/>
            <person name="Thomas J."/>
            <person name="Vandecasteele C."/>
            <person name="Vares D."/>
            <person name="Vear F."/>
            <person name="Vautrin S."/>
            <person name="Crespi M."/>
            <person name="Mangin B."/>
            <person name="Burke J.M."/>
            <person name="Salse J."/>
            <person name="Munos S."/>
            <person name="Vincourt P."/>
            <person name="Rieseberg L.H."/>
            <person name="Langlade N.B."/>
        </authorList>
    </citation>
    <scope>NUCLEOTIDE SEQUENCE</scope>
    <source>
        <tissue evidence="1">Leaves</tissue>
    </source>
</reference>
<proteinExistence type="predicted"/>
<keyword evidence="2" id="KW-1185">Reference proteome</keyword>
<dbReference type="Proteomes" id="UP000215914">
    <property type="component" value="Unassembled WGS sequence"/>
</dbReference>
<name>A0A9K3MVV6_HELAN</name>